<evidence type="ECO:0000259" key="7">
    <source>
        <dbReference type="PROSITE" id="PS50966"/>
    </source>
</evidence>
<dbReference type="InterPro" id="IPR007527">
    <property type="entry name" value="Znf_SWIM"/>
</dbReference>
<evidence type="ECO:0000256" key="5">
    <source>
        <dbReference type="SAM" id="MobiDB-lite"/>
    </source>
</evidence>
<feature type="domain" description="CCHC-type" evidence="6">
    <location>
        <begin position="697"/>
        <end position="712"/>
    </location>
</feature>
<proteinExistence type="predicted"/>
<accession>A0A7J7NDP9</accession>
<feature type="region of interest" description="Disordered" evidence="5">
    <location>
        <begin position="819"/>
        <end position="890"/>
    </location>
</feature>
<feature type="compositionally biased region" description="Polar residues" evidence="5">
    <location>
        <begin position="860"/>
        <end position="884"/>
    </location>
</feature>
<evidence type="ECO:0000313" key="9">
    <source>
        <dbReference type="Proteomes" id="UP000541444"/>
    </source>
</evidence>
<feature type="compositionally biased region" description="Polar residues" evidence="5">
    <location>
        <begin position="832"/>
        <end position="842"/>
    </location>
</feature>
<dbReference type="PANTHER" id="PTHR31973:SF187">
    <property type="entry name" value="MUTATOR TRANSPOSASE MUDRA PROTEIN"/>
    <property type="match status" value="1"/>
</dbReference>
<dbReference type="InterPro" id="IPR001878">
    <property type="entry name" value="Znf_CCHC"/>
</dbReference>
<evidence type="ECO:0008006" key="10">
    <source>
        <dbReference type="Google" id="ProtNLM"/>
    </source>
</evidence>
<evidence type="ECO:0000256" key="3">
    <source>
        <dbReference type="ARBA" id="ARBA00022833"/>
    </source>
</evidence>
<feature type="compositionally biased region" description="Basic and acidic residues" evidence="5">
    <location>
        <begin position="734"/>
        <end position="744"/>
    </location>
</feature>
<keyword evidence="3" id="KW-0862">Zinc</keyword>
<dbReference type="Pfam" id="PF03108">
    <property type="entry name" value="DBD_Tnp_Mut"/>
    <property type="match status" value="1"/>
</dbReference>
<dbReference type="InterPro" id="IPR004332">
    <property type="entry name" value="Transposase_MuDR"/>
</dbReference>
<evidence type="ECO:0000256" key="2">
    <source>
        <dbReference type="ARBA" id="ARBA00022771"/>
    </source>
</evidence>
<sequence length="897" mass="101276">MSIKHVVIHFGGKWCVDEPSGGYEVTDYIGGENDKFKDVDGEYLCYMNLLNAITEIVDHKCGKAFCPAGNNALTGVWHNSDEDPTGFIHFFVFIIALAPGTPRVMHGTLERDPNNMANLPRKKTLAKKTVLKNKAVRLGSVVGDVNMSQVMGDMTVSQVMGDVTVSQVMGDATIRSGYVGENVIYKKKARATKKDKRKNIETNGQNQPSVMKKKRLIPSELPEEELDHLPVFHEEGLVENEWYDNDMDEDNVDEGRHDDDMGGDDANVGGDNDDEGGHHVNMGWDSEDIETQDGDGIPNEEDLRRCEVFGDFLNRTNNIIEGEEDVFKPQPQTVYESLHVGMEWPTVSEAREYLRKFAILNKFETIQVKNESYRLRYKYAVKKCKWLVYARRSYDGHSMVLRGAILNTPALGRSECYETWHTFLTMLAPHLTRHESKLTFISDGQKCLIESVVEVFPHQNHRFCFRHMWKNFKKDFRGSHLERLCWGAAKAFVKADKQVFLDKLQVDNPEAKRWLDKEPAKYWCRSHFDFTAKCINLMMMKFTYDRRVKAQGWDQNFVVPRAKIHIDRIKRFYNEYEPQGSDFNSWVVISKDGKKWKVNLEERTCDCNEWQVTGLPCMHAYCVISHMRLNWVGYCSDHMVFSYVKTYSGSVLAISDPSLWDKTVNIEVLPPPLVRGAGRPMKVRRKGDDEGGSQQKRCHKCGHLGHNKKTCKGPPAELRPRGLQPAIRVTGGGRPRDNRPRDSFGTRIGVTTELPIQPTVPTPRGRGGRGTNVRGRGNSQTGRNGSGITEVGRGRTAVVKGGRGNITVLRGGRGITEAGRGRTAVVRGGRGNTQAGKGNTTVVRGGRGNTQARRGERGTASLSQEPIIPTQGSQTSKEPPNNQYKKLFRPPREIWLI</sequence>
<dbReference type="InterPro" id="IPR006564">
    <property type="entry name" value="Znf_PMZ"/>
</dbReference>
<keyword evidence="2 4" id="KW-0863">Zinc-finger</keyword>
<organism evidence="8 9">
    <name type="scientific">Kingdonia uniflora</name>
    <dbReference type="NCBI Taxonomy" id="39325"/>
    <lineage>
        <taxon>Eukaryota</taxon>
        <taxon>Viridiplantae</taxon>
        <taxon>Streptophyta</taxon>
        <taxon>Embryophyta</taxon>
        <taxon>Tracheophyta</taxon>
        <taxon>Spermatophyta</taxon>
        <taxon>Magnoliopsida</taxon>
        <taxon>Ranunculales</taxon>
        <taxon>Circaeasteraceae</taxon>
        <taxon>Kingdonia</taxon>
    </lineage>
</organism>
<dbReference type="SMART" id="SM00575">
    <property type="entry name" value="ZnF_PMZ"/>
    <property type="match status" value="1"/>
</dbReference>
<name>A0A7J7NDP9_9MAGN</name>
<feature type="domain" description="SWIM-type" evidence="7">
    <location>
        <begin position="596"/>
        <end position="628"/>
    </location>
</feature>
<dbReference type="GO" id="GO:0003676">
    <property type="term" value="F:nucleic acid binding"/>
    <property type="evidence" value="ECO:0007669"/>
    <property type="project" value="InterPro"/>
</dbReference>
<gene>
    <name evidence="8" type="ORF">GIB67_018803</name>
</gene>
<dbReference type="PROSITE" id="PS50966">
    <property type="entry name" value="ZF_SWIM"/>
    <property type="match status" value="1"/>
</dbReference>
<dbReference type="Pfam" id="PF04434">
    <property type="entry name" value="SWIM"/>
    <property type="match status" value="1"/>
</dbReference>
<dbReference type="AlphaFoldDB" id="A0A7J7NDP9"/>
<feature type="region of interest" description="Disordered" evidence="5">
    <location>
        <begin position="676"/>
        <end position="699"/>
    </location>
</feature>
<dbReference type="PROSITE" id="PS50158">
    <property type="entry name" value="ZF_CCHC"/>
    <property type="match status" value="1"/>
</dbReference>
<evidence type="ECO:0000259" key="6">
    <source>
        <dbReference type="PROSITE" id="PS50158"/>
    </source>
</evidence>
<evidence type="ECO:0000256" key="1">
    <source>
        <dbReference type="ARBA" id="ARBA00022723"/>
    </source>
</evidence>
<feature type="region of interest" description="Disordered" evidence="5">
    <location>
        <begin position="190"/>
        <end position="212"/>
    </location>
</feature>
<keyword evidence="9" id="KW-1185">Reference proteome</keyword>
<comment type="caution">
    <text evidence="8">The sequence shown here is derived from an EMBL/GenBank/DDBJ whole genome shotgun (WGS) entry which is preliminary data.</text>
</comment>
<dbReference type="Proteomes" id="UP000541444">
    <property type="component" value="Unassembled WGS sequence"/>
</dbReference>
<dbReference type="PANTHER" id="PTHR31973">
    <property type="entry name" value="POLYPROTEIN, PUTATIVE-RELATED"/>
    <property type="match status" value="1"/>
</dbReference>
<dbReference type="OrthoDB" id="785835at2759"/>
<reference evidence="8 9" key="1">
    <citation type="journal article" date="2020" name="IScience">
        <title>Genome Sequencing of the Endangered Kingdonia uniflora (Circaeasteraceae, Ranunculales) Reveals Potential Mechanisms of Evolutionary Specialization.</title>
        <authorList>
            <person name="Sun Y."/>
            <person name="Deng T."/>
            <person name="Zhang A."/>
            <person name="Moore M.J."/>
            <person name="Landis J.B."/>
            <person name="Lin N."/>
            <person name="Zhang H."/>
            <person name="Zhang X."/>
            <person name="Huang J."/>
            <person name="Zhang X."/>
            <person name="Sun H."/>
            <person name="Wang H."/>
        </authorList>
    </citation>
    <scope>NUCLEOTIDE SEQUENCE [LARGE SCALE GENOMIC DNA]</scope>
    <source>
        <strain evidence="8">TB1705</strain>
        <tissue evidence="8">Leaf</tissue>
    </source>
</reference>
<evidence type="ECO:0000313" key="8">
    <source>
        <dbReference type="EMBL" id="KAF6165359.1"/>
    </source>
</evidence>
<evidence type="ECO:0000256" key="4">
    <source>
        <dbReference type="PROSITE-ProRule" id="PRU00047"/>
    </source>
</evidence>
<dbReference type="GO" id="GO:0008270">
    <property type="term" value="F:zinc ion binding"/>
    <property type="evidence" value="ECO:0007669"/>
    <property type="project" value="UniProtKB-KW"/>
</dbReference>
<dbReference type="EMBL" id="JACGCM010000854">
    <property type="protein sequence ID" value="KAF6165359.1"/>
    <property type="molecule type" value="Genomic_DNA"/>
</dbReference>
<protein>
    <recommendedName>
        <fullName evidence="10">SWIM-type domain-containing protein</fullName>
    </recommendedName>
</protein>
<keyword evidence="1" id="KW-0479">Metal-binding</keyword>
<feature type="region of interest" description="Disordered" evidence="5">
    <location>
        <begin position="726"/>
        <end position="799"/>
    </location>
</feature>
<feature type="region of interest" description="Disordered" evidence="5">
    <location>
        <begin position="248"/>
        <end position="268"/>
    </location>
</feature>